<evidence type="ECO:0000313" key="4">
    <source>
        <dbReference type="Proteomes" id="UP000248039"/>
    </source>
</evidence>
<keyword evidence="4" id="KW-1185">Reference proteome</keyword>
<evidence type="ECO:0000256" key="2">
    <source>
        <dbReference type="SAM" id="Phobius"/>
    </source>
</evidence>
<sequence length="152" mass="15704">MLTATVCYGLSGLALLLAAFQGFRRRGRSAVRWLGLALLPAGLYLTGLVPVGRTIGHELAHWARELVLDPRVWTGIGLLAGGVLLLLLSGLGRSKAAPPAPKQQRPAAQPGAAQPGLAQPGAAPKAVAPAPPAGNDLGDFSDIEDILRKRGI</sequence>
<evidence type="ECO:0000313" key="3">
    <source>
        <dbReference type="EMBL" id="PYC76343.1"/>
    </source>
</evidence>
<dbReference type="AlphaFoldDB" id="A0A2V4NL60"/>
<dbReference type="Proteomes" id="UP000248039">
    <property type="component" value="Unassembled WGS sequence"/>
</dbReference>
<feature type="transmembrane region" description="Helical" evidence="2">
    <location>
        <begin position="30"/>
        <end position="52"/>
    </location>
</feature>
<feature type="transmembrane region" description="Helical" evidence="2">
    <location>
        <begin position="72"/>
        <end position="92"/>
    </location>
</feature>
<evidence type="ECO:0008006" key="5">
    <source>
        <dbReference type="Google" id="ProtNLM"/>
    </source>
</evidence>
<name>A0A2V4NL60_9ACTN</name>
<organism evidence="3 4">
    <name type="scientific">Streptomyces tateyamensis</name>
    <dbReference type="NCBI Taxonomy" id="565073"/>
    <lineage>
        <taxon>Bacteria</taxon>
        <taxon>Bacillati</taxon>
        <taxon>Actinomycetota</taxon>
        <taxon>Actinomycetes</taxon>
        <taxon>Kitasatosporales</taxon>
        <taxon>Streptomycetaceae</taxon>
        <taxon>Streptomyces</taxon>
    </lineage>
</organism>
<keyword evidence="2" id="KW-0472">Membrane</keyword>
<keyword evidence="2" id="KW-1133">Transmembrane helix</keyword>
<feature type="region of interest" description="Disordered" evidence="1">
    <location>
        <begin position="94"/>
        <end position="141"/>
    </location>
</feature>
<accession>A0A2V4NL60</accession>
<dbReference type="EMBL" id="PYBW01000084">
    <property type="protein sequence ID" value="PYC76343.1"/>
    <property type="molecule type" value="Genomic_DNA"/>
</dbReference>
<feature type="transmembrane region" description="Helical" evidence="2">
    <location>
        <begin position="6"/>
        <end position="23"/>
    </location>
</feature>
<proteinExistence type="predicted"/>
<comment type="caution">
    <text evidence="3">The sequence shown here is derived from an EMBL/GenBank/DDBJ whole genome shotgun (WGS) entry which is preliminary data.</text>
</comment>
<evidence type="ECO:0000256" key="1">
    <source>
        <dbReference type="SAM" id="MobiDB-lite"/>
    </source>
</evidence>
<dbReference type="RefSeq" id="WP_110671803.1">
    <property type="nucleotide sequence ID" value="NZ_PYBW01000084.1"/>
</dbReference>
<reference evidence="3 4" key="1">
    <citation type="submission" date="2018-03" db="EMBL/GenBank/DDBJ databases">
        <title>Bioinformatic expansion and discovery of thiopeptide antibiotics.</title>
        <authorList>
            <person name="Schwalen C.J."/>
            <person name="Hudson G.A."/>
            <person name="Mitchell D.A."/>
        </authorList>
    </citation>
    <scope>NUCLEOTIDE SEQUENCE [LARGE SCALE GENOMIC DNA]</scope>
    <source>
        <strain evidence="3 4">ATCC 21389</strain>
    </source>
</reference>
<keyword evidence="2" id="KW-0812">Transmembrane</keyword>
<protein>
    <recommendedName>
        <fullName evidence="5">Cellulose synthase</fullName>
    </recommendedName>
</protein>
<gene>
    <name evidence="3" type="ORF">C7C46_23010</name>
</gene>
<feature type="compositionally biased region" description="Low complexity" evidence="1">
    <location>
        <begin position="94"/>
        <end position="128"/>
    </location>
</feature>